<feature type="region of interest" description="Disordered" evidence="1">
    <location>
        <begin position="21"/>
        <end position="63"/>
    </location>
</feature>
<feature type="compositionally biased region" description="Pro residues" evidence="1">
    <location>
        <begin position="49"/>
        <end position="58"/>
    </location>
</feature>
<organism evidence="2">
    <name type="scientific">Pyricularia oryzae (strain Y34)</name>
    <name type="common">Rice blast fungus</name>
    <name type="synonym">Magnaporthe oryzae</name>
    <dbReference type="NCBI Taxonomy" id="1143189"/>
    <lineage>
        <taxon>Eukaryota</taxon>
        <taxon>Fungi</taxon>
        <taxon>Dikarya</taxon>
        <taxon>Ascomycota</taxon>
        <taxon>Pezizomycotina</taxon>
        <taxon>Sordariomycetes</taxon>
        <taxon>Sordariomycetidae</taxon>
        <taxon>Magnaporthales</taxon>
        <taxon>Pyriculariaceae</taxon>
        <taxon>Pyricularia</taxon>
    </lineage>
</organism>
<dbReference type="AlphaFoldDB" id="A0AA97NV50"/>
<name>A0AA97NV50_PYRO3</name>
<evidence type="ECO:0000313" key="2">
    <source>
        <dbReference type="EMBL" id="ELQ36768.1"/>
    </source>
</evidence>
<protein>
    <submittedName>
        <fullName evidence="2">Uncharacterized protein</fullName>
    </submittedName>
</protein>
<dbReference type="EMBL" id="JH793088">
    <property type="protein sequence ID" value="ELQ36768.1"/>
    <property type="molecule type" value="Genomic_DNA"/>
</dbReference>
<evidence type="ECO:0000256" key="1">
    <source>
        <dbReference type="SAM" id="MobiDB-lite"/>
    </source>
</evidence>
<proteinExistence type="predicted"/>
<gene>
    <name evidence="2" type="ORF">OOU_Y34scaffold00641g52</name>
</gene>
<feature type="compositionally biased region" description="Basic residues" evidence="1">
    <location>
        <begin position="32"/>
        <end position="48"/>
    </location>
</feature>
<sequence length="75" mass="8220">MADLGTVDTLSELRRLTQFSAQQGATINNRHPVSHRLRGRGTTLRRRQGPPPPPPPPYGFATRDNVAAGRFLTAT</sequence>
<accession>A0AA97NV50</accession>
<dbReference type="Proteomes" id="UP000011086">
    <property type="component" value="Unassembled WGS sequence"/>
</dbReference>
<reference evidence="2" key="1">
    <citation type="journal article" date="2012" name="PLoS Genet.">
        <title>Comparative analysis of the genomes of two field isolates of the rice blast fungus Magnaporthe oryzae.</title>
        <authorList>
            <person name="Xue M."/>
            <person name="Yang J."/>
            <person name="Li Z."/>
            <person name="Hu S."/>
            <person name="Yao N."/>
            <person name="Dean R.A."/>
            <person name="Zhao W."/>
            <person name="Shen M."/>
            <person name="Zhang H."/>
            <person name="Li C."/>
            <person name="Liu L."/>
            <person name="Cao L."/>
            <person name="Xu X."/>
            <person name="Xing Y."/>
            <person name="Hsiang T."/>
            <person name="Zhang Z."/>
            <person name="Xu J.R."/>
            <person name="Peng Y.L."/>
        </authorList>
    </citation>
    <scope>NUCLEOTIDE SEQUENCE</scope>
    <source>
        <strain evidence="2">Y34</strain>
    </source>
</reference>
<feature type="compositionally biased region" description="Polar residues" evidence="1">
    <location>
        <begin position="21"/>
        <end position="31"/>
    </location>
</feature>